<keyword evidence="3" id="KW-1185">Reference proteome</keyword>
<name>A0AAD3SEI7_NEPGR</name>
<feature type="region of interest" description="Disordered" evidence="1">
    <location>
        <begin position="1"/>
        <end position="23"/>
    </location>
</feature>
<comment type="caution">
    <text evidence="2">The sequence shown here is derived from an EMBL/GenBank/DDBJ whole genome shotgun (WGS) entry which is preliminary data.</text>
</comment>
<evidence type="ECO:0000256" key="1">
    <source>
        <dbReference type="SAM" id="MobiDB-lite"/>
    </source>
</evidence>
<dbReference type="EMBL" id="BSYO01000009">
    <property type="protein sequence ID" value="GMH09845.1"/>
    <property type="molecule type" value="Genomic_DNA"/>
</dbReference>
<sequence>MGGEPSALPAGVSSKPATEETNEQGCFGCGQLVEAEAANDKKMATPVEATHMGTPASMALEGLVAPPSPTTSEAPYTCHGVSTLDQRH</sequence>
<evidence type="ECO:0000313" key="3">
    <source>
        <dbReference type="Proteomes" id="UP001279734"/>
    </source>
</evidence>
<organism evidence="2 3">
    <name type="scientific">Nepenthes gracilis</name>
    <name type="common">Slender pitcher plant</name>
    <dbReference type="NCBI Taxonomy" id="150966"/>
    <lineage>
        <taxon>Eukaryota</taxon>
        <taxon>Viridiplantae</taxon>
        <taxon>Streptophyta</taxon>
        <taxon>Embryophyta</taxon>
        <taxon>Tracheophyta</taxon>
        <taxon>Spermatophyta</taxon>
        <taxon>Magnoliopsida</taxon>
        <taxon>eudicotyledons</taxon>
        <taxon>Gunneridae</taxon>
        <taxon>Pentapetalae</taxon>
        <taxon>Caryophyllales</taxon>
        <taxon>Nepenthaceae</taxon>
        <taxon>Nepenthes</taxon>
    </lineage>
</organism>
<protein>
    <submittedName>
        <fullName evidence="2">Uncharacterized protein</fullName>
    </submittedName>
</protein>
<dbReference type="AlphaFoldDB" id="A0AAD3SEI7"/>
<accession>A0AAD3SEI7</accession>
<gene>
    <name evidence="2" type="ORF">Nepgr_011686</name>
</gene>
<dbReference type="Proteomes" id="UP001279734">
    <property type="component" value="Unassembled WGS sequence"/>
</dbReference>
<feature type="region of interest" description="Disordered" evidence="1">
    <location>
        <begin position="64"/>
        <end position="88"/>
    </location>
</feature>
<proteinExistence type="predicted"/>
<reference evidence="2" key="1">
    <citation type="submission" date="2023-05" db="EMBL/GenBank/DDBJ databases">
        <title>Nepenthes gracilis genome sequencing.</title>
        <authorList>
            <person name="Fukushima K."/>
        </authorList>
    </citation>
    <scope>NUCLEOTIDE SEQUENCE</scope>
    <source>
        <strain evidence="2">SING2019-196</strain>
    </source>
</reference>
<evidence type="ECO:0000313" key="2">
    <source>
        <dbReference type="EMBL" id="GMH09845.1"/>
    </source>
</evidence>